<keyword evidence="8" id="KW-0106">Calcium</keyword>
<feature type="transmembrane region" description="Helical" evidence="17">
    <location>
        <begin position="557"/>
        <end position="580"/>
    </location>
</feature>
<evidence type="ECO:0000256" key="3">
    <source>
        <dbReference type="ARBA" id="ARBA00022475"/>
    </source>
</evidence>
<dbReference type="Pfam" id="PF00520">
    <property type="entry name" value="Ion_trans"/>
    <property type="match status" value="4"/>
</dbReference>
<dbReference type="PANTHER" id="PTHR45628:SF7">
    <property type="entry name" value="VOLTAGE-DEPENDENT CALCIUM CHANNEL TYPE A SUBUNIT ALPHA-1"/>
    <property type="match status" value="1"/>
</dbReference>
<dbReference type="InterPro" id="IPR005821">
    <property type="entry name" value="Ion_trans_dom"/>
</dbReference>
<gene>
    <name evidence="19" type="ORF">METBIDRAFT_46054</name>
</gene>
<keyword evidence="3" id="KW-1003">Cell membrane</keyword>
<feature type="transmembrane region" description="Helical" evidence="17">
    <location>
        <begin position="616"/>
        <end position="633"/>
    </location>
</feature>
<feature type="domain" description="EF-hand" evidence="18">
    <location>
        <begin position="1528"/>
        <end position="1563"/>
    </location>
</feature>
<keyword evidence="13" id="KW-0325">Glycoprotein</keyword>
<keyword evidence="5" id="KW-0109">Calcium transport</keyword>
<evidence type="ECO:0000256" key="4">
    <source>
        <dbReference type="ARBA" id="ARBA00022553"/>
    </source>
</evidence>
<dbReference type="RefSeq" id="XP_018710213.1">
    <property type="nucleotide sequence ID" value="XM_018857985.1"/>
</dbReference>
<feature type="transmembrane region" description="Helical" evidence="17">
    <location>
        <begin position="527"/>
        <end position="545"/>
    </location>
</feature>
<dbReference type="STRING" id="869754.A0A1A0H6V6"/>
<comment type="similarity">
    <text evidence="15">Belongs to the calcium channel alpha-1 subunit (TC 1.A.1.11) family.</text>
</comment>
<feature type="transmembrane region" description="Helical" evidence="17">
    <location>
        <begin position="1484"/>
        <end position="1509"/>
    </location>
</feature>
<protein>
    <recommendedName>
        <fullName evidence="16">Calcium-channel protein CCH1</fullName>
    </recommendedName>
</protein>
<evidence type="ECO:0000256" key="15">
    <source>
        <dbReference type="ARBA" id="ARBA00061395"/>
    </source>
</evidence>
<evidence type="ECO:0000256" key="8">
    <source>
        <dbReference type="ARBA" id="ARBA00022837"/>
    </source>
</evidence>
<sequence length="1733" mass="200340">MRDSLDDSYFVSDHNTSLHGKSLGIFGPKSPFRNWCHKVVSHKFTNLAVTVIIFFQTVLLAHRQWNPMKDYGYYFDGYSAGDYILVIINCLYTAEMAMKTVSYGLYDDRVMFKNLGMEYPKRNSILGNSYFYSLLLEKVSHGIIYLRHLRSTLSPNQSKSNKGQELSSMNDNTTSVYGIAAQVSTREKFQYPGLHISRSNNSISDRNDALSSLSPSNPRRKGLFKLNTFFRLDYLSNVLGDLQIKRAFLRDNWQRLDFIAILSFWISLPMSLNHWDAAHHVMIFRALSCIRILRLCKLTDGTNMILRACESCLPQLIDVGIFIACFWFIIGIVGVQSFKSSLTRHCVWTNPDDPSEVYIDTDLYCGSYLGTDGEIYSYLDRNGNHAAYPKGFRCPVNSVCQSGENPYNGTVNFDNILQSMQMVFVMISVNTFSDIMYNLTDTDSLAASLFYIVGIFILTVWLMNIFTAIIVSSFKNIQLEAAEEQKRASGKLKKKTLIKQIFNNEVHNNKVLELIEKKPLLKMYYRFEFIFILVIFASLITQMFRDSTMSEARAHKLYIVESVFTLILLLEIIIRFTLYMPSVKTFFLSRGNCFDLILATITSIMILGPVKNKLGHTYYWLTFFQCARFYRVVLSSRITSDLWIKIFRNFKPIYDLTLFYFILLFLGGIIVARYFEGTIPPDDVDTVIFAMHTLPNTLMSLYVITSTENWANIMYGLQEYATSTFQRAMGSILLVLWFMITNLIVMNIFIAVIAAPMEISIEGRKKYQVRHFINDMTERLQTVRVNPGWIQKLKSKAFKPKEEKNMEKAITNLLLSGRAVNEFLDGDELAAERNQNDLETHKNVIVRWWASKLKSTKKFFQNPFYSKRSMETDVSNFNPAEFATRVITERRKLISEQDQYLKENPNFNTVFYVLGPRHKLRRLCQKIVPSSHGERIDGTEPNKIVAEIFSLFMFLSTIGIVATACYQTPLYRSEMTQKFGKWNWTFYIDTCFMAIFTIEFFVKVVADGFLFTPNAYVRSSWNWLDFGALGSLWIEFIAFLKNDSELSRIVRGLKALRALRILTISETAKNNFHYTMISGFGKILSAAIISLTLLLPFSVWGLNIFNGRLGYCLDEASGVAECYNEYRNEVYDWEIVSPKVYVEPMLEFNDFRSSFSSLYQIVSLEGWSDLLVNVMQSTGVGTPQKMFASPVSGLFVILFNFVSTVFILTLFVSVIINNYSKVTGRAYLTPVQVQWYHVKKFLLQVKPSQRKGAESLTGIRKFCYMITVEKNRVWTFVLNSGLLLHIFVLLLEAFPSIVPNTFRYSCFMIVSSCFLAHFIMLIIAQKLGGFIQNKWNVFSLLVVFGAWITTILAFFINSDNLFINFNKMFLVGLLIFLFPRSDRLNQLMKFASASFPSLFSLIFTWFVIFIMYAIAMNQIFGMTKIGPNTSGNINLRSVPKSLILLFRCSFGEGWNYIMDDFTLEEPFCQSGTSNGDSDCGSKEYAYFLFMSWNVISMYIMLNLFVSLILDSFSYIAGGKQYAHLISRPEIRKYKKCWQKFDPQGTGYISPQDLPRFLHLLDGALSFHFYSGVLSVPELCSRWITRNSLTNPYDIDIDYSEINSILLMVNISKIQERRKVYEQFTEKAIMSMQLHEEPGISFTKLLIQIPLYSSFNQNECLIFIDYMETDLMEKKVAERLRKKRCYELIEGYACRWRFLRWKHGKILTEEFLKRDPQPLPESLYQEDTYPDHLG</sequence>
<feature type="transmembrane region" description="Helical" evidence="17">
    <location>
        <begin position="986"/>
        <end position="1006"/>
    </location>
</feature>
<dbReference type="EMBL" id="LXTC01000006">
    <property type="protein sequence ID" value="OBA19685.1"/>
    <property type="molecule type" value="Genomic_DNA"/>
</dbReference>
<feature type="transmembrane region" description="Helical" evidence="17">
    <location>
        <begin position="1021"/>
        <end position="1040"/>
    </location>
</feature>
<feature type="transmembrane region" description="Helical" evidence="17">
    <location>
        <begin position="1390"/>
        <end position="1414"/>
    </location>
</feature>
<feature type="transmembrane region" description="Helical" evidence="17">
    <location>
        <begin position="653"/>
        <end position="675"/>
    </location>
</feature>
<dbReference type="GO" id="GO:0008331">
    <property type="term" value="F:high voltage-gated calcium channel activity"/>
    <property type="evidence" value="ECO:0007669"/>
    <property type="project" value="TreeGrafter"/>
</dbReference>
<dbReference type="InterPro" id="IPR027359">
    <property type="entry name" value="Volt_channel_dom_sf"/>
</dbReference>
<keyword evidence="4" id="KW-0597">Phosphoprotein</keyword>
<keyword evidence="6" id="KW-0107">Calcium channel</keyword>
<keyword evidence="11" id="KW-0406">Ion transport</keyword>
<feature type="transmembrane region" description="Helical" evidence="17">
    <location>
        <begin position="687"/>
        <end position="704"/>
    </location>
</feature>
<evidence type="ECO:0000256" key="16">
    <source>
        <dbReference type="ARBA" id="ARBA00067459"/>
    </source>
</evidence>
<feature type="transmembrane region" description="Helical" evidence="17">
    <location>
        <begin position="592"/>
        <end position="610"/>
    </location>
</feature>
<feature type="transmembrane region" description="Helical" evidence="17">
    <location>
        <begin position="1273"/>
        <end position="1290"/>
    </location>
</feature>
<comment type="caution">
    <text evidence="19">The sequence shown here is derived from an EMBL/GenBank/DDBJ whole genome shotgun (WGS) entry which is preliminary data.</text>
</comment>
<dbReference type="InterPro" id="IPR050599">
    <property type="entry name" value="VDCC_alpha-1_subunit"/>
</dbReference>
<reference evidence="19 20" key="1">
    <citation type="submission" date="2016-05" db="EMBL/GenBank/DDBJ databases">
        <title>Comparative genomics of biotechnologically important yeasts.</title>
        <authorList>
            <consortium name="DOE Joint Genome Institute"/>
            <person name="Riley R."/>
            <person name="Haridas S."/>
            <person name="Wolfe K.H."/>
            <person name="Lopes M.R."/>
            <person name="Hittinger C.T."/>
            <person name="Goker M."/>
            <person name="Salamov A."/>
            <person name="Wisecaver J."/>
            <person name="Long T.M."/>
            <person name="Aerts A.L."/>
            <person name="Barry K."/>
            <person name="Choi C."/>
            <person name="Clum A."/>
            <person name="Coughlan A.Y."/>
            <person name="Deshpande S."/>
            <person name="Douglass A.P."/>
            <person name="Hanson S.J."/>
            <person name="Klenk H.-P."/>
            <person name="LaButti K."/>
            <person name="Lapidus A."/>
            <person name="Lindquist E."/>
            <person name="Lipzen A."/>
            <person name="Meier-kolthoff J.P."/>
            <person name="Ohm R.A."/>
            <person name="Otillar R.P."/>
            <person name="Pangilinan J."/>
            <person name="Peng Y."/>
            <person name="Rokas A."/>
            <person name="Rosa C.A."/>
            <person name="Scheuner C."/>
            <person name="Sibirny A.A."/>
            <person name="Slot J.C."/>
            <person name="Stielow J.B."/>
            <person name="Sun H."/>
            <person name="Kurtzman C.P."/>
            <person name="Blackwell M."/>
            <person name="Grigoriev I.V."/>
            <person name="Jeffries T.W."/>
        </authorList>
    </citation>
    <scope>NUCLEOTIDE SEQUENCE [LARGE SCALE GENOMIC DNA]</scope>
    <source>
        <strain evidence="19 20">NRRL YB-4993</strain>
    </source>
</reference>
<evidence type="ECO:0000259" key="18">
    <source>
        <dbReference type="PROSITE" id="PS50222"/>
    </source>
</evidence>
<dbReference type="Proteomes" id="UP000092555">
    <property type="component" value="Unassembled WGS sequence"/>
</dbReference>
<comment type="subcellular location">
    <subcellularLocation>
        <location evidence="1">Cell membrane</location>
        <topology evidence="1">Multi-pass membrane protein</topology>
    </subcellularLocation>
</comment>
<dbReference type="Gene3D" id="1.10.238.10">
    <property type="entry name" value="EF-hand"/>
    <property type="match status" value="1"/>
</dbReference>
<keyword evidence="9" id="KW-0851">Voltage-gated channel</keyword>
<dbReference type="InterPro" id="IPR011992">
    <property type="entry name" value="EF-hand-dom_pair"/>
</dbReference>
<dbReference type="Gene3D" id="1.20.120.350">
    <property type="entry name" value="Voltage-gated potassium channels. Chain C"/>
    <property type="match status" value="3"/>
</dbReference>
<dbReference type="InterPro" id="IPR002048">
    <property type="entry name" value="EF_hand_dom"/>
</dbReference>
<feature type="transmembrane region" description="Helical" evidence="17">
    <location>
        <begin position="1302"/>
        <end position="1323"/>
    </location>
</feature>
<keyword evidence="20" id="KW-1185">Reference proteome</keyword>
<evidence type="ECO:0000256" key="10">
    <source>
        <dbReference type="ARBA" id="ARBA00022989"/>
    </source>
</evidence>
<evidence type="ECO:0000256" key="13">
    <source>
        <dbReference type="ARBA" id="ARBA00023180"/>
    </source>
</evidence>
<dbReference type="SUPFAM" id="SSF47473">
    <property type="entry name" value="EF-hand"/>
    <property type="match status" value="1"/>
</dbReference>
<evidence type="ECO:0000256" key="14">
    <source>
        <dbReference type="ARBA" id="ARBA00023303"/>
    </source>
</evidence>
<dbReference type="FunFam" id="1.10.287.70:FF:000093">
    <property type="entry name" value="Calcium channel subunit Cch1"/>
    <property type="match status" value="1"/>
</dbReference>
<feature type="transmembrane region" description="Helical" evidence="17">
    <location>
        <begin position="449"/>
        <end position="471"/>
    </location>
</feature>
<dbReference type="Gene3D" id="1.10.287.70">
    <property type="match status" value="4"/>
</dbReference>
<dbReference type="GeneID" id="30030961"/>
<dbReference type="SUPFAM" id="SSF81324">
    <property type="entry name" value="Voltage-gated potassium channels"/>
    <property type="match status" value="4"/>
</dbReference>
<evidence type="ECO:0000256" key="11">
    <source>
        <dbReference type="ARBA" id="ARBA00023065"/>
    </source>
</evidence>
<evidence type="ECO:0000256" key="9">
    <source>
        <dbReference type="ARBA" id="ARBA00022882"/>
    </source>
</evidence>
<keyword evidence="14" id="KW-0407">Ion channel</keyword>
<evidence type="ECO:0000256" key="2">
    <source>
        <dbReference type="ARBA" id="ARBA00022448"/>
    </source>
</evidence>
<feature type="transmembrane region" description="Helical" evidence="17">
    <location>
        <begin position="1335"/>
        <end position="1355"/>
    </location>
</feature>
<organism evidence="19 20">
    <name type="scientific">Metschnikowia bicuspidata var. bicuspidata NRRL YB-4993</name>
    <dbReference type="NCBI Taxonomy" id="869754"/>
    <lineage>
        <taxon>Eukaryota</taxon>
        <taxon>Fungi</taxon>
        <taxon>Dikarya</taxon>
        <taxon>Ascomycota</taxon>
        <taxon>Saccharomycotina</taxon>
        <taxon>Pichiomycetes</taxon>
        <taxon>Metschnikowiaceae</taxon>
        <taxon>Metschnikowia</taxon>
    </lineage>
</organism>
<dbReference type="PROSITE" id="PS50222">
    <property type="entry name" value="EF_HAND_2"/>
    <property type="match status" value="1"/>
</dbReference>
<evidence type="ECO:0000313" key="20">
    <source>
        <dbReference type="Proteomes" id="UP000092555"/>
    </source>
</evidence>
<keyword evidence="7 17" id="KW-0812">Transmembrane</keyword>
<evidence type="ECO:0000256" key="5">
    <source>
        <dbReference type="ARBA" id="ARBA00022568"/>
    </source>
</evidence>
<dbReference type="GO" id="GO:0005509">
    <property type="term" value="F:calcium ion binding"/>
    <property type="evidence" value="ECO:0007669"/>
    <property type="project" value="InterPro"/>
</dbReference>
<dbReference type="PANTHER" id="PTHR45628">
    <property type="entry name" value="VOLTAGE-DEPENDENT CALCIUM CHANNEL TYPE A SUBUNIT ALPHA-1"/>
    <property type="match status" value="1"/>
</dbReference>
<feature type="transmembrane region" description="Helical" evidence="17">
    <location>
        <begin position="1194"/>
        <end position="1216"/>
    </location>
</feature>
<accession>A0A1A0H6V6</accession>
<feature type="transmembrane region" description="Helical" evidence="17">
    <location>
        <begin position="732"/>
        <end position="755"/>
    </location>
</feature>
<dbReference type="GO" id="GO:0005891">
    <property type="term" value="C:voltage-gated calcium channel complex"/>
    <property type="evidence" value="ECO:0007669"/>
    <property type="project" value="TreeGrafter"/>
</dbReference>
<evidence type="ECO:0000313" key="19">
    <source>
        <dbReference type="EMBL" id="OBA19685.1"/>
    </source>
</evidence>
<evidence type="ECO:0000256" key="1">
    <source>
        <dbReference type="ARBA" id="ARBA00004651"/>
    </source>
</evidence>
<dbReference type="OrthoDB" id="416585at2759"/>
<keyword evidence="2" id="KW-0813">Transport</keyword>
<dbReference type="GO" id="GO:0098703">
    <property type="term" value="P:calcium ion import across plasma membrane"/>
    <property type="evidence" value="ECO:0007669"/>
    <property type="project" value="TreeGrafter"/>
</dbReference>
<keyword evidence="12 17" id="KW-0472">Membrane</keyword>
<proteinExistence type="inferred from homology"/>
<feature type="transmembrane region" description="Helical" evidence="17">
    <location>
        <begin position="316"/>
        <end position="335"/>
    </location>
</feature>
<feature type="transmembrane region" description="Helical" evidence="17">
    <location>
        <begin position="944"/>
        <end position="966"/>
    </location>
</feature>
<name>A0A1A0H6V6_9ASCO</name>
<evidence type="ECO:0000256" key="7">
    <source>
        <dbReference type="ARBA" id="ARBA00022692"/>
    </source>
</evidence>
<evidence type="ECO:0000256" key="12">
    <source>
        <dbReference type="ARBA" id="ARBA00023136"/>
    </source>
</evidence>
<evidence type="ECO:0000256" key="6">
    <source>
        <dbReference type="ARBA" id="ARBA00022673"/>
    </source>
</evidence>
<keyword evidence="10 17" id="KW-1133">Transmembrane helix</keyword>
<feature type="transmembrane region" description="Helical" evidence="17">
    <location>
        <begin position="1361"/>
        <end position="1378"/>
    </location>
</feature>
<feature type="transmembrane region" description="Helical" evidence="17">
    <location>
        <begin position="44"/>
        <end position="63"/>
    </location>
</feature>
<feature type="transmembrane region" description="Helical" evidence="17">
    <location>
        <begin position="1083"/>
        <end position="1105"/>
    </location>
</feature>
<evidence type="ECO:0000256" key="17">
    <source>
        <dbReference type="SAM" id="Phobius"/>
    </source>
</evidence>